<evidence type="ECO:0000313" key="3">
    <source>
        <dbReference type="EMBL" id="MBB3901766.1"/>
    </source>
</evidence>
<dbReference type="PANTHER" id="PTHR13696">
    <property type="entry name" value="P-LOOP CONTAINING NUCLEOSIDE TRIPHOSPHATE HYDROLASE"/>
    <property type="match status" value="1"/>
</dbReference>
<dbReference type="RefSeq" id="WP_183502956.1">
    <property type="nucleotide sequence ID" value="NZ_BSPG01000008.1"/>
</dbReference>
<dbReference type="AlphaFoldDB" id="A0A7W6AGA3"/>
<evidence type="ECO:0000313" key="5">
    <source>
        <dbReference type="Proteomes" id="UP001156881"/>
    </source>
</evidence>
<reference evidence="2" key="4">
    <citation type="submission" date="2023-01" db="EMBL/GenBank/DDBJ databases">
        <title>Draft genome sequence of Methylobacterium brachythecii strain NBRC 107710.</title>
        <authorList>
            <person name="Sun Q."/>
            <person name="Mori K."/>
        </authorList>
    </citation>
    <scope>NUCLEOTIDE SEQUENCE</scope>
    <source>
        <strain evidence="2">NBRC 107710</strain>
    </source>
</reference>
<reference evidence="3 4" key="3">
    <citation type="submission" date="2020-08" db="EMBL/GenBank/DDBJ databases">
        <title>Genomic Encyclopedia of Type Strains, Phase IV (KMG-IV): sequencing the most valuable type-strain genomes for metagenomic binning, comparative biology and taxonomic classification.</title>
        <authorList>
            <person name="Goeker M."/>
        </authorList>
    </citation>
    <scope>NUCLEOTIDE SEQUENCE [LARGE SCALE GENOMIC DNA]</scope>
    <source>
        <strain evidence="3 4">DSM 24105</strain>
    </source>
</reference>
<dbReference type="Proteomes" id="UP000517759">
    <property type="component" value="Unassembled WGS sequence"/>
</dbReference>
<reference evidence="5" key="2">
    <citation type="journal article" date="2019" name="Int. J. Syst. Evol. Microbiol.">
        <title>The Global Catalogue of Microorganisms (GCM) 10K type strain sequencing project: providing services to taxonomists for standard genome sequencing and annotation.</title>
        <authorList>
            <consortium name="The Broad Institute Genomics Platform"/>
            <consortium name="The Broad Institute Genome Sequencing Center for Infectious Disease"/>
            <person name="Wu L."/>
            <person name="Ma J."/>
        </authorList>
    </citation>
    <scope>NUCLEOTIDE SEQUENCE [LARGE SCALE GENOMIC DNA]</scope>
    <source>
        <strain evidence="5">NBRC 107710</strain>
    </source>
</reference>
<dbReference type="InterPro" id="IPR027417">
    <property type="entry name" value="P-loop_NTPase"/>
</dbReference>
<proteinExistence type="predicted"/>
<dbReference type="PANTHER" id="PTHR13696:SF52">
    <property type="entry name" value="PARA FAMILY PROTEIN CT_582"/>
    <property type="match status" value="1"/>
</dbReference>
<dbReference type="Pfam" id="PF13614">
    <property type="entry name" value="AAA_31"/>
    <property type="match status" value="1"/>
</dbReference>
<name>A0A7W6AGA3_9HYPH</name>
<feature type="domain" description="AAA" evidence="1">
    <location>
        <begin position="4"/>
        <end position="197"/>
    </location>
</feature>
<sequence length="298" mass="32249">MTGKLIAVANMKGGVGKTTTVVMLAEALAADGARVLVADLDPQASVSVCLAGPDRLGELIAKGRTLEAFLALKLIARDKPALASRIQEQVSLTTHKNRPLGLSLLASGPYLRMVEREIIYELTGQGLSMHAIEERLTKLFRNTIAPLAEDYDYVIFDCAPGISPMTEVAVRGSDLVLVTSIPDFLSTYGLNAFVETIWRRSSGGDGQDRPKSPPYVLVTRYQQHVRQHQRTLDQLRAEAEAPDAGFKLLTTCIPQAAALADALVPRDLPPTFTAKYNTHVSTVLIPLIDELKGILHGA</sequence>
<keyword evidence="5" id="KW-1185">Reference proteome</keyword>
<evidence type="ECO:0000259" key="1">
    <source>
        <dbReference type="Pfam" id="PF13614"/>
    </source>
</evidence>
<evidence type="ECO:0000313" key="2">
    <source>
        <dbReference type="EMBL" id="GLS43877.1"/>
    </source>
</evidence>
<dbReference type="EMBL" id="BSPG01000008">
    <property type="protein sequence ID" value="GLS43877.1"/>
    <property type="molecule type" value="Genomic_DNA"/>
</dbReference>
<evidence type="ECO:0000313" key="4">
    <source>
        <dbReference type="Proteomes" id="UP000517759"/>
    </source>
</evidence>
<gene>
    <name evidence="2" type="ORF">GCM10007884_18630</name>
    <name evidence="3" type="ORF">GGR33_001252</name>
</gene>
<dbReference type="SUPFAM" id="SSF52540">
    <property type="entry name" value="P-loop containing nucleoside triphosphate hydrolases"/>
    <property type="match status" value="1"/>
</dbReference>
<dbReference type="CDD" id="cd02042">
    <property type="entry name" value="ParAB_family"/>
    <property type="match status" value="1"/>
</dbReference>
<dbReference type="InterPro" id="IPR025669">
    <property type="entry name" value="AAA_dom"/>
</dbReference>
<comment type="caution">
    <text evidence="3">The sequence shown here is derived from an EMBL/GenBank/DDBJ whole genome shotgun (WGS) entry which is preliminary data.</text>
</comment>
<accession>A0A7W6AGA3</accession>
<reference evidence="2" key="1">
    <citation type="journal article" date="2014" name="Int. J. Syst. Evol. Microbiol.">
        <title>Complete genome of a new Firmicutes species belonging to the dominant human colonic microbiota ('Ruminococcus bicirculans') reveals two chromosomes and a selective capacity to utilize plant glucans.</title>
        <authorList>
            <consortium name="NISC Comparative Sequencing Program"/>
            <person name="Wegmann U."/>
            <person name="Louis P."/>
            <person name="Goesmann A."/>
            <person name="Henrissat B."/>
            <person name="Duncan S.H."/>
            <person name="Flint H.J."/>
        </authorList>
    </citation>
    <scope>NUCLEOTIDE SEQUENCE</scope>
    <source>
        <strain evidence="2">NBRC 107710</strain>
    </source>
</reference>
<dbReference type="Proteomes" id="UP001156881">
    <property type="component" value="Unassembled WGS sequence"/>
</dbReference>
<protein>
    <submittedName>
        <fullName evidence="3">Cellulose biosynthesis protein BcsQ</fullName>
    </submittedName>
    <submittedName>
        <fullName evidence="2">Chromosome partitioning protein ParA</fullName>
    </submittedName>
</protein>
<dbReference type="EMBL" id="JACIDN010000002">
    <property type="protein sequence ID" value="MBB3901766.1"/>
    <property type="molecule type" value="Genomic_DNA"/>
</dbReference>
<dbReference type="Gene3D" id="3.40.50.300">
    <property type="entry name" value="P-loop containing nucleotide triphosphate hydrolases"/>
    <property type="match status" value="1"/>
</dbReference>
<dbReference type="InterPro" id="IPR050678">
    <property type="entry name" value="DNA_Partitioning_ATPase"/>
</dbReference>
<organism evidence="3 4">
    <name type="scientific">Methylobacterium brachythecii</name>
    <dbReference type="NCBI Taxonomy" id="1176177"/>
    <lineage>
        <taxon>Bacteria</taxon>
        <taxon>Pseudomonadati</taxon>
        <taxon>Pseudomonadota</taxon>
        <taxon>Alphaproteobacteria</taxon>
        <taxon>Hyphomicrobiales</taxon>
        <taxon>Methylobacteriaceae</taxon>
        <taxon>Methylobacterium</taxon>
    </lineage>
</organism>